<accession>A0A8F0FC64</accession>
<keyword evidence="2" id="KW-0687">Ribonucleoprotein</keyword>
<dbReference type="InterPro" id="IPR027486">
    <property type="entry name" value="Ribosomal_uS10_dom"/>
</dbReference>
<dbReference type="InterPro" id="IPR036838">
    <property type="entry name" value="Ribosomal_uS10_dom_sf"/>
</dbReference>
<evidence type="ECO:0000256" key="2">
    <source>
        <dbReference type="ARBA" id="ARBA00023274"/>
    </source>
</evidence>
<protein>
    <submittedName>
        <fullName evidence="4">Ribosomal protein S10</fullName>
    </submittedName>
</protein>
<dbReference type="SUPFAM" id="SSF54999">
    <property type="entry name" value="Ribosomal protein S10"/>
    <property type="match status" value="1"/>
</dbReference>
<dbReference type="EMBL" id="MZ156052">
    <property type="protein sequence ID" value="QWK44514.1"/>
    <property type="molecule type" value="Genomic_DNA"/>
</dbReference>
<feature type="domain" description="Small ribosomal subunit protein uS10" evidence="3">
    <location>
        <begin position="12"/>
        <end position="99"/>
    </location>
</feature>
<dbReference type="SMART" id="SM01403">
    <property type="entry name" value="Ribosomal_S10"/>
    <property type="match status" value="1"/>
</dbReference>
<gene>
    <name evidence="4" type="primary">rps10</name>
</gene>
<dbReference type="Pfam" id="PF00338">
    <property type="entry name" value="Ribosomal_S10"/>
    <property type="match status" value="1"/>
</dbReference>
<evidence type="ECO:0000313" key="4">
    <source>
        <dbReference type="EMBL" id="QWK44514.1"/>
    </source>
</evidence>
<name>A0A8F0FC64_9PHAE</name>
<geneLocation type="mitochondrion" evidence="4"/>
<evidence type="ECO:0000259" key="3">
    <source>
        <dbReference type="SMART" id="SM01403"/>
    </source>
</evidence>
<evidence type="ECO:0000256" key="1">
    <source>
        <dbReference type="ARBA" id="ARBA00022980"/>
    </source>
</evidence>
<keyword evidence="1 4" id="KW-0689">Ribosomal protein</keyword>
<sequence>MSYSQNFTYKCEVWSLSTNLVNLKLWVLLLPLSLSSTGLSTRIKRFTLLRSPLGNKTSKDQFERQEYRSYLSIESRKAAKILAFLDVLRHLNGVKYKVKVINKIKNIA</sequence>
<proteinExistence type="predicted"/>
<dbReference type="GO" id="GO:0005840">
    <property type="term" value="C:ribosome"/>
    <property type="evidence" value="ECO:0007669"/>
    <property type="project" value="UniProtKB-KW"/>
</dbReference>
<dbReference type="Gene3D" id="3.30.70.600">
    <property type="entry name" value="Ribosomal protein S10 domain"/>
    <property type="match status" value="1"/>
</dbReference>
<organism evidence="4">
    <name type="scientific">Desmarestia aculeata</name>
    <dbReference type="NCBI Taxonomy" id="62298"/>
    <lineage>
        <taxon>Eukaryota</taxon>
        <taxon>Sar</taxon>
        <taxon>Stramenopiles</taxon>
        <taxon>Ochrophyta</taxon>
        <taxon>PX clade</taxon>
        <taxon>Phaeophyceae</taxon>
        <taxon>Desmarestiales</taxon>
        <taxon>Desmarestiaceae</taxon>
        <taxon>Desmarestia</taxon>
    </lineage>
</organism>
<dbReference type="AlphaFoldDB" id="A0A8F0FC64"/>
<keyword evidence="4" id="KW-0496">Mitochondrion</keyword>
<reference evidence="4" key="1">
    <citation type="journal article" date="2021" name="Genome Biol. Evol.">
        <title>Genomic rearrangements and sequence evolution across brown algal organelles.</title>
        <authorList>
            <person name="Starko S."/>
            <person name="Bringloe T.T."/>
            <person name="Gomez M.S."/>
            <person name="Darby H."/>
            <person name="Graham S.W."/>
            <person name="Martone P.T."/>
        </authorList>
    </citation>
    <scope>NUCLEOTIDE SEQUENCE</scope>
</reference>
<dbReference type="GO" id="GO:1990904">
    <property type="term" value="C:ribonucleoprotein complex"/>
    <property type="evidence" value="ECO:0007669"/>
    <property type="project" value="UniProtKB-KW"/>
</dbReference>